<protein>
    <submittedName>
        <fullName evidence="1">Uncharacterized protein</fullName>
    </submittedName>
</protein>
<evidence type="ECO:0000313" key="1">
    <source>
        <dbReference type="EMBL" id="KAH6948861.1"/>
    </source>
</evidence>
<sequence>MQGEYAEASFCEQFSISMPTLRITYDAKNQLRELLMNAGFSETSMVPEVFNLRVAVEPKLDLIVALLVLGHYPNICYHKEKRKVLTTDNRSALIHKTSVNCTNLPASNKFPSPFFVFGEKIRTRAVSCKQMSMISAVHILLFGCKRVELVNGVVQVDGWINLKMDPQVAANVVSLQVAVENVINDITNDPGLLTQPPDDLARIINTIKMICRFDNIVVDEENDGAAESLG</sequence>
<reference evidence="1" key="1">
    <citation type="submission" date="2020-05" db="EMBL/GenBank/DDBJ databases">
        <title>Large-scale comparative analyses of tick genomes elucidate their genetic diversity and vector capacities.</title>
        <authorList>
            <person name="Jia N."/>
            <person name="Wang J."/>
            <person name="Shi W."/>
            <person name="Du L."/>
            <person name="Sun Y."/>
            <person name="Zhan W."/>
            <person name="Jiang J."/>
            <person name="Wang Q."/>
            <person name="Zhang B."/>
            <person name="Ji P."/>
            <person name="Sakyi L.B."/>
            <person name="Cui X."/>
            <person name="Yuan T."/>
            <person name="Jiang B."/>
            <person name="Yang W."/>
            <person name="Lam T.T.-Y."/>
            <person name="Chang Q."/>
            <person name="Ding S."/>
            <person name="Wang X."/>
            <person name="Zhu J."/>
            <person name="Ruan X."/>
            <person name="Zhao L."/>
            <person name="Wei J."/>
            <person name="Que T."/>
            <person name="Du C."/>
            <person name="Cheng J."/>
            <person name="Dai P."/>
            <person name="Han X."/>
            <person name="Huang E."/>
            <person name="Gao Y."/>
            <person name="Liu J."/>
            <person name="Shao H."/>
            <person name="Ye R."/>
            <person name="Li L."/>
            <person name="Wei W."/>
            <person name="Wang X."/>
            <person name="Wang C."/>
            <person name="Yang T."/>
            <person name="Huo Q."/>
            <person name="Li W."/>
            <person name="Guo W."/>
            <person name="Chen H."/>
            <person name="Zhou L."/>
            <person name="Ni X."/>
            <person name="Tian J."/>
            <person name="Zhou Y."/>
            <person name="Sheng Y."/>
            <person name="Liu T."/>
            <person name="Pan Y."/>
            <person name="Xia L."/>
            <person name="Li J."/>
            <person name="Zhao F."/>
            <person name="Cao W."/>
        </authorList>
    </citation>
    <scope>NUCLEOTIDE SEQUENCE</scope>
    <source>
        <strain evidence="1">Hyas-2018</strain>
    </source>
</reference>
<accession>A0ACB7TRT8</accession>
<name>A0ACB7TRT8_HYAAI</name>
<dbReference type="EMBL" id="CM023481">
    <property type="protein sequence ID" value="KAH6948861.1"/>
    <property type="molecule type" value="Genomic_DNA"/>
</dbReference>
<gene>
    <name evidence="1" type="ORF">HPB50_026612</name>
</gene>
<keyword evidence="2" id="KW-1185">Reference proteome</keyword>
<dbReference type="Proteomes" id="UP000821845">
    <property type="component" value="Chromosome 1"/>
</dbReference>
<comment type="caution">
    <text evidence="1">The sequence shown here is derived from an EMBL/GenBank/DDBJ whole genome shotgun (WGS) entry which is preliminary data.</text>
</comment>
<organism evidence="1 2">
    <name type="scientific">Hyalomma asiaticum</name>
    <name type="common">Tick</name>
    <dbReference type="NCBI Taxonomy" id="266040"/>
    <lineage>
        <taxon>Eukaryota</taxon>
        <taxon>Metazoa</taxon>
        <taxon>Ecdysozoa</taxon>
        <taxon>Arthropoda</taxon>
        <taxon>Chelicerata</taxon>
        <taxon>Arachnida</taxon>
        <taxon>Acari</taxon>
        <taxon>Parasitiformes</taxon>
        <taxon>Ixodida</taxon>
        <taxon>Ixodoidea</taxon>
        <taxon>Ixodidae</taxon>
        <taxon>Hyalomminae</taxon>
        <taxon>Hyalomma</taxon>
    </lineage>
</organism>
<proteinExistence type="predicted"/>
<evidence type="ECO:0000313" key="2">
    <source>
        <dbReference type="Proteomes" id="UP000821845"/>
    </source>
</evidence>